<keyword evidence="4" id="KW-0698">rRNA processing</keyword>
<feature type="compositionally biased region" description="Basic and acidic residues" evidence="7">
    <location>
        <begin position="988"/>
        <end position="1001"/>
    </location>
</feature>
<dbReference type="AlphaFoldDB" id="A0A0F7SI16"/>
<evidence type="ECO:0000256" key="5">
    <source>
        <dbReference type="ARBA" id="ARBA00023242"/>
    </source>
</evidence>
<feature type="compositionally biased region" description="Basic residues" evidence="7">
    <location>
        <begin position="532"/>
        <end position="542"/>
    </location>
</feature>
<keyword evidence="3" id="KW-0690">Ribosome biogenesis</keyword>
<feature type="compositionally biased region" description="Acidic residues" evidence="7">
    <location>
        <begin position="228"/>
        <end position="238"/>
    </location>
</feature>
<feature type="compositionally biased region" description="Acidic residues" evidence="7">
    <location>
        <begin position="510"/>
        <end position="522"/>
    </location>
</feature>
<evidence type="ECO:0000313" key="8">
    <source>
        <dbReference type="EMBL" id="CDZ98611.1"/>
    </source>
</evidence>
<evidence type="ECO:0000256" key="3">
    <source>
        <dbReference type="ARBA" id="ARBA00022517"/>
    </source>
</evidence>
<feature type="region of interest" description="Disordered" evidence="7">
    <location>
        <begin position="1"/>
        <end position="247"/>
    </location>
</feature>
<comment type="similarity">
    <text evidence="2">Belongs to the NOP14 family.</text>
</comment>
<feature type="compositionally biased region" description="Basic and acidic residues" evidence="7">
    <location>
        <begin position="123"/>
        <end position="137"/>
    </location>
</feature>
<comment type="subcellular location">
    <subcellularLocation>
        <location evidence="1">Nucleus</location>
        <location evidence="1">Nucleolus</location>
    </subcellularLocation>
</comment>
<feature type="compositionally biased region" description="Basic and acidic residues" evidence="7">
    <location>
        <begin position="358"/>
        <end position="388"/>
    </location>
</feature>
<dbReference type="PANTHER" id="PTHR23183">
    <property type="entry name" value="NOP14"/>
    <property type="match status" value="1"/>
</dbReference>
<sequence>MAKGSQLTQLKSALTSAGLDRKKQQQIKAKSNNAGTKRKRGPDDEKKLEKIRKEMNPFEERTMRLKHDIGGRKLKGSSGRPGLSKQTGLEERQRTLLPALQNRNHTTTFQDRRFGESNPTLTPEEKMLERFTREKQAQRSALGGASGRGKGKELFNLGDDEAGMEGFGEDEVGWGGGAGAGGEEWGLTHGGRSLEDDFELGGFGAGEDDEDRGQIDRRTVQKSHFGGFEEEDNDSEDDKPERKRSKAEIMAEVIAKSKDHKYARQMEKEKDEATRLEIDNEFADIRDMLMGMATLPDEDPEEDAFPGTKANQIPLGVRAGGPVPTSTTTTTDATIEGDAKAEPSAESLDYDTFVRSLAFDRRAKPTDRTKTEDELLLEEKERLEEAERKRLRRQQGLASDSEDEGAAKSMKAKREREKRNRGADDLDDDFAGEDGMEGVEDGEFGLGGGLEKSGGPMVMLSGSESEGEDDDEEGSDDEDEEGSDEDDESEDDEEDDGFSDLEGSQTNEALPDDEDDADELEEPTPAVSAQKATRKSSKKKSTAGKAKELPFTFPCPTTHEDLLDMLEEHDVVRDEDVELVIKRIRAVWHPKLGEGNKERMQIFSTILLDHALYVLSSPTPNFALLSLLLPHLSSLTTAYPLISAQHTISKLSLINRNLSLALSRGPLALESQTWPSSPELGLLRIIGITWSTSDFSHPVSAPAVLLIGRWLSQSKVRGILDLSKGLFLCSLFLQYEALSKRFMPEVLNFLSFALLILSPSTFNPSTPLPGTFPFPDVFDDRYKPLKIRSVKSTENELPVDPAPTPSITDLLSLENGSKVIEEQVKVDLMGVALRLISKSRELWAGSDAYVEMFRPVEDVLKGLKVKKLPAGLQALHKTTLSTLSNTLKFSLQARRPLRLQNHKPIPIPSYIPKFEGSFYTPGKRYDPDAERNAASKLRSQYKQEKKGAIRELRKDAKFLSAERNRVKDEKDKAYEQRMRSAHGAIQVERSEEKQMEREKARDKKRAGK</sequence>
<feature type="compositionally biased region" description="Low complexity" evidence="7">
    <location>
        <begin position="325"/>
        <end position="334"/>
    </location>
</feature>
<organism evidence="8">
    <name type="scientific">Phaffia rhodozyma</name>
    <name type="common">Yeast</name>
    <name type="synonym">Xanthophyllomyces dendrorhous</name>
    <dbReference type="NCBI Taxonomy" id="264483"/>
    <lineage>
        <taxon>Eukaryota</taxon>
        <taxon>Fungi</taxon>
        <taxon>Dikarya</taxon>
        <taxon>Basidiomycota</taxon>
        <taxon>Agaricomycotina</taxon>
        <taxon>Tremellomycetes</taxon>
        <taxon>Cystofilobasidiales</taxon>
        <taxon>Mrakiaceae</taxon>
        <taxon>Phaffia</taxon>
    </lineage>
</organism>
<protein>
    <submittedName>
        <fullName evidence="8">Nucleolar protein involved in 40S ribosome biogenesis</fullName>
    </submittedName>
</protein>
<feature type="compositionally biased region" description="Gly residues" evidence="7">
    <location>
        <begin position="173"/>
        <end position="184"/>
    </location>
</feature>
<accession>A0A0F7SI16</accession>
<evidence type="ECO:0000256" key="7">
    <source>
        <dbReference type="SAM" id="MobiDB-lite"/>
    </source>
</evidence>
<proteinExistence type="inferred from homology"/>
<feature type="compositionally biased region" description="Basic and acidic residues" evidence="7">
    <location>
        <begin position="412"/>
        <end position="424"/>
    </location>
</feature>
<keyword evidence="5" id="KW-0539">Nucleus</keyword>
<feature type="compositionally biased region" description="Basic and acidic residues" evidence="7">
    <location>
        <begin position="963"/>
        <end position="978"/>
    </location>
</feature>
<evidence type="ECO:0000256" key="6">
    <source>
        <dbReference type="ARBA" id="ARBA00024695"/>
    </source>
</evidence>
<feature type="compositionally biased region" description="Polar residues" evidence="7">
    <location>
        <begin position="26"/>
        <end position="35"/>
    </location>
</feature>
<feature type="compositionally biased region" description="Acidic residues" evidence="7">
    <location>
        <begin position="158"/>
        <end position="172"/>
    </location>
</feature>
<evidence type="ECO:0000256" key="4">
    <source>
        <dbReference type="ARBA" id="ARBA00022552"/>
    </source>
</evidence>
<dbReference type="GO" id="GO:0032040">
    <property type="term" value="C:small-subunit processome"/>
    <property type="evidence" value="ECO:0007669"/>
    <property type="project" value="InterPro"/>
</dbReference>
<comment type="function">
    <text evidence="6">Involved in nucleolar processing of pre-18S ribosomal RNA. Has a role in the nuclear export of 40S pre-ribosomal subunit to the cytoplasm.</text>
</comment>
<name>A0A0F7SI16_PHARH</name>
<feature type="compositionally biased region" description="Acidic residues" evidence="7">
    <location>
        <begin position="425"/>
        <end position="443"/>
    </location>
</feature>
<evidence type="ECO:0000256" key="1">
    <source>
        <dbReference type="ARBA" id="ARBA00004604"/>
    </source>
</evidence>
<reference evidence="8" key="1">
    <citation type="submission" date="2014-08" db="EMBL/GenBank/DDBJ databases">
        <authorList>
            <person name="Sharma Rahul"/>
            <person name="Thines Marco"/>
        </authorList>
    </citation>
    <scope>NUCLEOTIDE SEQUENCE</scope>
</reference>
<feature type="region of interest" description="Disordered" evidence="7">
    <location>
        <begin position="963"/>
        <end position="1008"/>
    </location>
</feature>
<evidence type="ECO:0000256" key="2">
    <source>
        <dbReference type="ARBA" id="ARBA00007466"/>
    </source>
</evidence>
<dbReference type="InterPro" id="IPR007276">
    <property type="entry name" value="Nop14"/>
</dbReference>
<feature type="compositionally biased region" description="Basic and acidic residues" evidence="7">
    <location>
        <begin position="41"/>
        <end position="71"/>
    </location>
</feature>
<feature type="compositionally biased region" description="Polar residues" evidence="7">
    <location>
        <begin position="1"/>
        <end position="15"/>
    </location>
</feature>
<dbReference type="Pfam" id="PF04147">
    <property type="entry name" value="Nop14"/>
    <property type="match status" value="1"/>
</dbReference>
<dbReference type="PANTHER" id="PTHR23183:SF0">
    <property type="entry name" value="NUCLEOLAR PROTEIN 14"/>
    <property type="match status" value="1"/>
</dbReference>
<dbReference type="GO" id="GO:0030490">
    <property type="term" value="P:maturation of SSU-rRNA"/>
    <property type="evidence" value="ECO:0007669"/>
    <property type="project" value="TreeGrafter"/>
</dbReference>
<feature type="region of interest" description="Disordered" evidence="7">
    <location>
        <begin position="295"/>
        <end position="552"/>
    </location>
</feature>
<dbReference type="GO" id="GO:0030692">
    <property type="term" value="C:Noc4p-Nop14p complex"/>
    <property type="evidence" value="ECO:0007669"/>
    <property type="project" value="TreeGrafter"/>
</dbReference>
<feature type="compositionally biased region" description="Acidic residues" evidence="7">
    <location>
        <begin position="465"/>
        <end position="499"/>
    </location>
</feature>
<dbReference type="EMBL" id="LN483345">
    <property type="protein sequence ID" value="CDZ98611.1"/>
    <property type="molecule type" value="Genomic_DNA"/>
</dbReference>